<sequence>MLHAAGVHACPIELSPPSVVVRYGDSVTVNCSTEVPFEEMGWEASEGGMALRHIDHLTWTVASLTDWTIAPRCYINLSPGSQCFKDPEVILYIGPDVQCYLSGYLDLREGETLERGCHVTGLPSPTVRWLKAGQLADPAAPLSRSDAGRYTLETEGAIFISKELTLRVLYGPEVKCPDTYTAVEYAPHNLSCDAIGYPIPETIWYKDGEEVELQESFTRSDSGQYSITASSILSIVDYTVDINVIYPPSQIVELEDSEVYVGSTVWLKCSSTSNPRPHYSWDYYPTANVMVENEDGVSRLHIHNATAYNTGSYTCHASNDLGKVSRTAGVTVKGTSVECPIEITPDRMVVRYQSRVLRPAICTPASADSSHLKEMYWQVVQGDKTNGTSWIADTDRDWDPRPVCTATFNVIGTCQKPLNFTLYKTPDSVSIRLVGGSPVEHREFQLRCDITAVAPAASVAVRWYRGNETFEPLRRGPLLVAGCQSENATTCDPGDVRMPLGVSSTISLTLNRTDSGAEFSCEVLLDLGPEGPQPPPSVTSSPFNVTVYYKPIINTRKLPKAVPVFRGYLEELVCEAEGQPTPKIQWLYSRDVVPHVSGDMLIVSEPGVYNCSASNQVDSVYHEVNVILKEDYLPLIAGFVAVTVVAISIVFLFIYSIYYKNTKMRRYSLQNPKVDTPSSNVAHNGWDMQFPMTKLS</sequence>
<organism evidence="3 4">
    <name type="scientific">Liparis tanakae</name>
    <name type="common">Tanaka's snailfish</name>
    <dbReference type="NCBI Taxonomy" id="230148"/>
    <lineage>
        <taxon>Eukaryota</taxon>
        <taxon>Metazoa</taxon>
        <taxon>Chordata</taxon>
        <taxon>Craniata</taxon>
        <taxon>Vertebrata</taxon>
        <taxon>Euteleostomi</taxon>
        <taxon>Actinopterygii</taxon>
        <taxon>Neopterygii</taxon>
        <taxon>Teleostei</taxon>
        <taxon>Neoteleostei</taxon>
        <taxon>Acanthomorphata</taxon>
        <taxon>Eupercaria</taxon>
        <taxon>Perciformes</taxon>
        <taxon>Cottioidei</taxon>
        <taxon>Cottales</taxon>
        <taxon>Liparidae</taxon>
        <taxon>Liparis</taxon>
    </lineage>
</organism>
<reference evidence="3 4" key="1">
    <citation type="submission" date="2019-03" db="EMBL/GenBank/DDBJ databases">
        <title>First draft genome of Liparis tanakae, snailfish: a comprehensive survey of snailfish specific genes.</title>
        <authorList>
            <person name="Kim W."/>
            <person name="Song I."/>
            <person name="Jeong J.-H."/>
            <person name="Kim D."/>
            <person name="Kim S."/>
            <person name="Ryu S."/>
            <person name="Song J.Y."/>
            <person name="Lee S.K."/>
        </authorList>
    </citation>
    <scope>NUCLEOTIDE SEQUENCE [LARGE SCALE GENOMIC DNA]</scope>
    <source>
        <tissue evidence="3">Muscle</tissue>
    </source>
</reference>
<dbReference type="SUPFAM" id="SSF48726">
    <property type="entry name" value="Immunoglobulin"/>
    <property type="match status" value="5"/>
</dbReference>
<dbReference type="InterPro" id="IPR047012">
    <property type="entry name" value="ICAM_VCAM"/>
</dbReference>
<dbReference type="PANTHER" id="PTHR13771:SF9">
    <property type="entry name" value="INTERCELLULAR ADHESION MOLECULE 5"/>
    <property type="match status" value="1"/>
</dbReference>
<keyword evidence="1" id="KW-0472">Membrane</keyword>
<feature type="domain" description="Ig-like" evidence="2">
    <location>
        <begin position="87"/>
        <end position="165"/>
    </location>
</feature>
<dbReference type="InterPro" id="IPR007110">
    <property type="entry name" value="Ig-like_dom"/>
</dbReference>
<dbReference type="SMART" id="SM00408">
    <property type="entry name" value="IGc2"/>
    <property type="match status" value="3"/>
</dbReference>
<keyword evidence="4" id="KW-1185">Reference proteome</keyword>
<dbReference type="GO" id="GO:0007155">
    <property type="term" value="P:cell adhesion"/>
    <property type="evidence" value="ECO:0007669"/>
    <property type="project" value="InterPro"/>
</dbReference>
<proteinExistence type="predicted"/>
<feature type="domain" description="Ig-like" evidence="2">
    <location>
        <begin position="247"/>
        <end position="331"/>
    </location>
</feature>
<dbReference type="OrthoDB" id="5843397at2759"/>
<dbReference type="InterPro" id="IPR003599">
    <property type="entry name" value="Ig_sub"/>
</dbReference>
<evidence type="ECO:0000313" key="4">
    <source>
        <dbReference type="Proteomes" id="UP000314294"/>
    </source>
</evidence>
<dbReference type="InterPro" id="IPR013098">
    <property type="entry name" value="Ig_I-set"/>
</dbReference>
<comment type="caution">
    <text evidence="3">The sequence shown here is derived from an EMBL/GenBank/DDBJ whole genome shotgun (WGS) entry which is preliminary data.</text>
</comment>
<protein>
    <submittedName>
        <fullName evidence="3">Hemicentin-1</fullName>
    </submittedName>
</protein>
<dbReference type="Pfam" id="PF07679">
    <property type="entry name" value="I-set"/>
    <property type="match status" value="1"/>
</dbReference>
<evidence type="ECO:0000256" key="1">
    <source>
        <dbReference type="SAM" id="Phobius"/>
    </source>
</evidence>
<keyword evidence="1" id="KW-0812">Transmembrane</keyword>
<feature type="domain" description="Ig-like" evidence="2">
    <location>
        <begin position="426"/>
        <end position="523"/>
    </location>
</feature>
<name>A0A4Z2HW05_9TELE</name>
<dbReference type="InterPro" id="IPR036179">
    <property type="entry name" value="Ig-like_dom_sf"/>
</dbReference>
<dbReference type="AlphaFoldDB" id="A0A4Z2HW05"/>
<gene>
    <name evidence="3" type="primary">HMCN1_6</name>
    <name evidence="3" type="ORF">EYF80_019712</name>
</gene>
<dbReference type="PANTHER" id="PTHR13771">
    <property type="entry name" value="INTERCELLULAR ADHESION MOLECULE"/>
    <property type="match status" value="1"/>
</dbReference>
<dbReference type="Proteomes" id="UP000314294">
    <property type="component" value="Unassembled WGS sequence"/>
</dbReference>
<dbReference type="GO" id="GO:0005178">
    <property type="term" value="F:integrin binding"/>
    <property type="evidence" value="ECO:0007669"/>
    <property type="project" value="InterPro"/>
</dbReference>
<feature type="domain" description="Ig-like" evidence="2">
    <location>
        <begin position="172"/>
        <end position="243"/>
    </location>
</feature>
<dbReference type="InterPro" id="IPR013783">
    <property type="entry name" value="Ig-like_fold"/>
</dbReference>
<dbReference type="Gene3D" id="2.60.40.10">
    <property type="entry name" value="Immunoglobulins"/>
    <property type="match status" value="6"/>
</dbReference>
<evidence type="ECO:0000259" key="2">
    <source>
        <dbReference type="PROSITE" id="PS50835"/>
    </source>
</evidence>
<feature type="domain" description="Ig-like" evidence="2">
    <location>
        <begin position="536"/>
        <end position="627"/>
    </location>
</feature>
<evidence type="ECO:0000313" key="3">
    <source>
        <dbReference type="EMBL" id="TNN70036.1"/>
    </source>
</evidence>
<dbReference type="InterPro" id="IPR003598">
    <property type="entry name" value="Ig_sub2"/>
</dbReference>
<dbReference type="SMART" id="SM00409">
    <property type="entry name" value="IG"/>
    <property type="match status" value="5"/>
</dbReference>
<accession>A0A4Z2HW05</accession>
<feature type="transmembrane region" description="Helical" evidence="1">
    <location>
        <begin position="632"/>
        <end position="658"/>
    </location>
</feature>
<dbReference type="PROSITE" id="PS50835">
    <property type="entry name" value="IG_LIKE"/>
    <property type="match status" value="5"/>
</dbReference>
<keyword evidence="1" id="KW-1133">Transmembrane helix</keyword>
<dbReference type="EMBL" id="SRLO01000168">
    <property type="protein sequence ID" value="TNN70036.1"/>
    <property type="molecule type" value="Genomic_DNA"/>
</dbReference>